<accession>A0A5D3C7W2</accession>
<keyword evidence="2" id="KW-1133">Transmembrane helix</keyword>
<dbReference type="PANTHER" id="PTHR35708:SF3">
    <property type="entry name" value="GB|AAD25831.1"/>
    <property type="match status" value="1"/>
</dbReference>
<gene>
    <name evidence="3" type="ORF">E5676_scaffold265G00700</name>
</gene>
<evidence type="ECO:0000256" key="1">
    <source>
        <dbReference type="SAM" id="MobiDB-lite"/>
    </source>
</evidence>
<feature type="compositionally biased region" description="Low complexity" evidence="1">
    <location>
        <begin position="102"/>
        <end position="112"/>
    </location>
</feature>
<protein>
    <submittedName>
        <fullName evidence="3">Uncharacterized protein</fullName>
    </submittedName>
</protein>
<evidence type="ECO:0000256" key="2">
    <source>
        <dbReference type="SAM" id="Phobius"/>
    </source>
</evidence>
<proteinExistence type="predicted"/>
<dbReference type="Proteomes" id="UP000321947">
    <property type="component" value="Unassembled WGS sequence"/>
</dbReference>
<reference evidence="3 4" key="1">
    <citation type="submission" date="2019-08" db="EMBL/GenBank/DDBJ databases">
        <title>Draft genome sequences of two oriental melons (Cucumis melo L. var makuwa).</title>
        <authorList>
            <person name="Kwon S.-Y."/>
        </authorList>
    </citation>
    <scope>NUCLEOTIDE SEQUENCE [LARGE SCALE GENOMIC DNA]</scope>
    <source>
        <strain evidence="4">cv. Chang Bougi</strain>
        <tissue evidence="3">Leaf</tissue>
    </source>
</reference>
<name>A0A5D3C7W2_CUCMM</name>
<comment type="caution">
    <text evidence="3">The sequence shown here is derived from an EMBL/GenBank/DDBJ whole genome shotgun (WGS) entry which is preliminary data.</text>
</comment>
<dbReference type="EMBL" id="SSTD01012952">
    <property type="protein sequence ID" value="TYK07951.1"/>
    <property type="molecule type" value="Genomic_DNA"/>
</dbReference>
<keyword evidence="2" id="KW-0812">Transmembrane</keyword>
<dbReference type="PANTHER" id="PTHR35708">
    <property type="entry name" value="GB|AAD25831.1"/>
    <property type="match status" value="1"/>
</dbReference>
<feature type="transmembrane region" description="Helical" evidence="2">
    <location>
        <begin position="47"/>
        <end position="63"/>
    </location>
</feature>
<dbReference type="AlphaFoldDB" id="A0A5D3C7W2"/>
<feature type="region of interest" description="Disordered" evidence="1">
    <location>
        <begin position="85"/>
        <end position="115"/>
    </location>
</feature>
<evidence type="ECO:0000313" key="3">
    <source>
        <dbReference type="EMBL" id="TYK07951.1"/>
    </source>
</evidence>
<sequence>MEKFTPHCSSLTSSSSFFTQSRFNLPIFSTLLASIFFLITLRFSPSFFTLLLLLLVPATLFLANRKSYSLDHHLFDEKSHTTPIQESATHIGEHSSSDDETSCSSSSNSSNDGGLGSGDFKSDLWMHLDELTRNLPLSEDYSSSEDDDDDSLIEIPLLPNSNGIRNLETCLPNLLPDSVLRQHGFVELLEEINEEDNLIEIDISKGFNRFSTVCN</sequence>
<feature type="transmembrane region" description="Helical" evidence="2">
    <location>
        <begin position="23"/>
        <end position="41"/>
    </location>
</feature>
<keyword evidence="2" id="KW-0472">Membrane</keyword>
<evidence type="ECO:0000313" key="4">
    <source>
        <dbReference type="Proteomes" id="UP000321947"/>
    </source>
</evidence>
<organism evidence="3 4">
    <name type="scientific">Cucumis melo var. makuwa</name>
    <name type="common">Oriental melon</name>
    <dbReference type="NCBI Taxonomy" id="1194695"/>
    <lineage>
        <taxon>Eukaryota</taxon>
        <taxon>Viridiplantae</taxon>
        <taxon>Streptophyta</taxon>
        <taxon>Embryophyta</taxon>
        <taxon>Tracheophyta</taxon>
        <taxon>Spermatophyta</taxon>
        <taxon>Magnoliopsida</taxon>
        <taxon>eudicotyledons</taxon>
        <taxon>Gunneridae</taxon>
        <taxon>Pentapetalae</taxon>
        <taxon>rosids</taxon>
        <taxon>fabids</taxon>
        <taxon>Cucurbitales</taxon>
        <taxon>Cucurbitaceae</taxon>
        <taxon>Benincaseae</taxon>
        <taxon>Cucumis</taxon>
    </lineage>
</organism>